<keyword evidence="4" id="KW-1185">Reference proteome</keyword>
<feature type="domain" description="MAM" evidence="2">
    <location>
        <begin position="610"/>
        <end position="782"/>
    </location>
</feature>
<organism evidence="3 4">
    <name type="scientific">Meganyctiphanes norvegica</name>
    <name type="common">Northern krill</name>
    <name type="synonym">Thysanopoda norvegica</name>
    <dbReference type="NCBI Taxonomy" id="48144"/>
    <lineage>
        <taxon>Eukaryota</taxon>
        <taxon>Metazoa</taxon>
        <taxon>Ecdysozoa</taxon>
        <taxon>Arthropoda</taxon>
        <taxon>Crustacea</taxon>
        <taxon>Multicrustacea</taxon>
        <taxon>Malacostraca</taxon>
        <taxon>Eumalacostraca</taxon>
        <taxon>Eucarida</taxon>
        <taxon>Euphausiacea</taxon>
        <taxon>Euphausiidae</taxon>
        <taxon>Meganyctiphanes</taxon>
    </lineage>
</organism>
<proteinExistence type="predicted"/>
<feature type="domain" description="MAM" evidence="2">
    <location>
        <begin position="259"/>
        <end position="428"/>
    </location>
</feature>
<dbReference type="Pfam" id="PF00629">
    <property type="entry name" value="MAM"/>
    <property type="match status" value="4"/>
</dbReference>
<dbReference type="SMART" id="SM00137">
    <property type="entry name" value="MAM"/>
    <property type="match status" value="3"/>
</dbReference>
<reference evidence="3 4" key="1">
    <citation type="submission" date="2024-05" db="EMBL/GenBank/DDBJ databases">
        <authorList>
            <person name="Wallberg A."/>
        </authorList>
    </citation>
    <scope>NUCLEOTIDE SEQUENCE [LARGE SCALE GENOMIC DNA]</scope>
</reference>
<dbReference type="PANTHER" id="PTHR23282:SF101">
    <property type="entry name" value="MAM DOMAIN-CONTAINING PROTEIN"/>
    <property type="match status" value="1"/>
</dbReference>
<dbReference type="InterPro" id="IPR013320">
    <property type="entry name" value="ConA-like_dom_sf"/>
</dbReference>
<protein>
    <recommendedName>
        <fullName evidence="2">MAM domain-containing protein</fullName>
    </recommendedName>
</protein>
<dbReference type="EMBL" id="CAXKWB010005813">
    <property type="protein sequence ID" value="CAL4079967.1"/>
    <property type="molecule type" value="Genomic_DNA"/>
</dbReference>
<dbReference type="InterPro" id="IPR051560">
    <property type="entry name" value="MAM_domain-containing"/>
</dbReference>
<evidence type="ECO:0000256" key="1">
    <source>
        <dbReference type="SAM" id="MobiDB-lite"/>
    </source>
</evidence>
<dbReference type="PANTHER" id="PTHR23282">
    <property type="entry name" value="APICAL ENDOSOMAL GLYCOPROTEIN PRECURSOR"/>
    <property type="match status" value="1"/>
</dbReference>
<dbReference type="CDD" id="cd06263">
    <property type="entry name" value="MAM"/>
    <property type="match status" value="2"/>
</dbReference>
<dbReference type="InterPro" id="IPR000998">
    <property type="entry name" value="MAM_dom"/>
</dbReference>
<sequence>MVDLKEGLVFILIIHLCHPISGTKYIDLEDDLEDELQLCCGVKGKVKVKSGLTAQLSAQCCFPMIVLGLIKSCACVSSNHHILFCGSIKIAFSLFWLRGRAAKNRPGRGGGYAFATMSDILHSTSQSSEAPPRRREAWFKMPRTQQTEPTGRCLTFQYAMDGLSVEQLEVFLMSYLEEEEEVDNNTLVVTEEPKYEVTNLWIDHDSTAGEWKQASLTFTAMSDHSIIFKTLPSMKYASMKYTGYAAVDDITFTEGPCEGECMFDADFCSWNNTESDDDFDWQLGRSSDQRGTGPSRDQASAMNDNIITGGYAYIPSGYPRRPGDSARLQSKEMQPGGQPVCLSFWINLHGGGIGDLRVLKIEDDNTSTSTVIWEQKGSDTGSDYWHPCQLTVSSDSSYHVVFEAIVGIPGAGDIALDTVTFTNKPCPSLPSSASSSWGDCTFQQDTCGWSTYNPKDAMLSRVPGGTYDPAGHTKNTWRVDQYMKWDISNYQYKSLEKSLLISPEITESESPICLSFWVYMYSTVATVTKLGALAVVLQYQTRNVTIWRLQNHQHSGWTYAQVELDTKDSPRVAFEGIKGPTVIGKILLDDIAIFSSTCTTSPLEASVETGDCTFDNAEICGWLIDFTNSADTTDIIKNWRFADKGYYISVVEDNTFATKEGGYMLIESLNDDLRSILLSPNLAANSSLCMTFWYTAYYPDSGAKLELYRRGSSGDQVLWSITHDNLPSVPANNNNIVDWYFGQVMLPSQDIDFKVFFQAVVRNSGWALDDVRIIRDTDSCLSKVQLRSPTSSAG</sequence>
<comment type="caution">
    <text evidence="3">The sequence shown here is derived from an EMBL/GenBank/DDBJ whole genome shotgun (WGS) entry which is preliminary data.</text>
</comment>
<feature type="non-terminal residue" evidence="3">
    <location>
        <position position="794"/>
    </location>
</feature>
<dbReference type="AlphaFoldDB" id="A0AAV2QDB3"/>
<gene>
    <name evidence="3" type="ORF">MNOR_LOCUS11162</name>
</gene>
<dbReference type="Proteomes" id="UP001497623">
    <property type="component" value="Unassembled WGS sequence"/>
</dbReference>
<accession>A0AAV2QDB3</accession>
<dbReference type="SUPFAM" id="SSF49899">
    <property type="entry name" value="Concanavalin A-like lectins/glucanases"/>
    <property type="match status" value="4"/>
</dbReference>
<name>A0AAV2QDB3_MEGNR</name>
<dbReference type="PROSITE" id="PS50060">
    <property type="entry name" value="MAM_2"/>
    <property type="match status" value="4"/>
</dbReference>
<feature type="domain" description="MAM" evidence="2">
    <location>
        <begin position="438"/>
        <end position="600"/>
    </location>
</feature>
<feature type="region of interest" description="Disordered" evidence="1">
    <location>
        <begin position="279"/>
        <end position="301"/>
    </location>
</feature>
<feature type="compositionally biased region" description="Polar residues" evidence="1">
    <location>
        <begin position="284"/>
        <end position="301"/>
    </location>
</feature>
<evidence type="ECO:0000259" key="2">
    <source>
        <dbReference type="PROSITE" id="PS50060"/>
    </source>
</evidence>
<evidence type="ECO:0000313" key="3">
    <source>
        <dbReference type="EMBL" id="CAL4079967.1"/>
    </source>
</evidence>
<dbReference type="Gene3D" id="2.60.120.200">
    <property type="match status" value="4"/>
</dbReference>
<evidence type="ECO:0000313" key="4">
    <source>
        <dbReference type="Proteomes" id="UP001497623"/>
    </source>
</evidence>
<dbReference type="GO" id="GO:0016020">
    <property type="term" value="C:membrane"/>
    <property type="evidence" value="ECO:0007669"/>
    <property type="project" value="InterPro"/>
</dbReference>
<feature type="domain" description="MAM" evidence="2">
    <location>
        <begin position="71"/>
        <end position="259"/>
    </location>
</feature>